<dbReference type="Proteomes" id="UP000029278">
    <property type="component" value="Unassembled WGS sequence"/>
</dbReference>
<name>A0A090ZNF9_PAEMA</name>
<gene>
    <name evidence="1" type="ORF">DJ90_2037</name>
</gene>
<dbReference type="AlphaFoldDB" id="A0A090ZNF9"/>
<protein>
    <submittedName>
        <fullName evidence="1">Uncharacterized protein</fullName>
    </submittedName>
</protein>
<keyword evidence="2" id="KW-1185">Reference proteome</keyword>
<proteinExistence type="predicted"/>
<evidence type="ECO:0000313" key="2">
    <source>
        <dbReference type="Proteomes" id="UP000029278"/>
    </source>
</evidence>
<organism evidence="1 2">
    <name type="scientific">Paenibacillus macerans</name>
    <name type="common">Bacillus macerans</name>
    <dbReference type="NCBI Taxonomy" id="44252"/>
    <lineage>
        <taxon>Bacteria</taxon>
        <taxon>Bacillati</taxon>
        <taxon>Bacillota</taxon>
        <taxon>Bacilli</taxon>
        <taxon>Bacillales</taxon>
        <taxon>Paenibacillaceae</taxon>
        <taxon>Paenibacillus</taxon>
    </lineage>
</organism>
<dbReference type="EMBL" id="JMQA01000001">
    <property type="protein sequence ID" value="KFN12112.1"/>
    <property type="molecule type" value="Genomic_DNA"/>
</dbReference>
<reference evidence="1 2" key="1">
    <citation type="submission" date="2014-04" db="EMBL/GenBank/DDBJ databases">
        <authorList>
            <person name="Bishop-Lilly K.A."/>
            <person name="Broomall S.M."/>
            <person name="Chain P.S."/>
            <person name="Chertkov O."/>
            <person name="Coyne S.R."/>
            <person name="Daligault H.E."/>
            <person name="Davenport K.W."/>
            <person name="Erkkila T."/>
            <person name="Frey K.G."/>
            <person name="Gibbons H.S."/>
            <person name="Gu W."/>
            <person name="Jaissle J."/>
            <person name="Johnson S.L."/>
            <person name="Koroleva G.I."/>
            <person name="Ladner J.T."/>
            <person name="Lo C.-C."/>
            <person name="Minogue T.D."/>
            <person name="Munk C."/>
            <person name="Palacios G.F."/>
            <person name="Redden C.L."/>
            <person name="Rosenzweig C.N."/>
            <person name="Scholz M.B."/>
            <person name="Teshima H."/>
            <person name="Xu Y."/>
        </authorList>
    </citation>
    <scope>NUCLEOTIDE SEQUENCE [LARGE SCALE GENOMIC DNA]</scope>
    <source>
        <strain evidence="1 2">8244</strain>
    </source>
</reference>
<accession>A0A090ZNF9</accession>
<comment type="caution">
    <text evidence="1">The sequence shown here is derived from an EMBL/GenBank/DDBJ whole genome shotgun (WGS) entry which is preliminary data.</text>
</comment>
<dbReference type="HOGENOM" id="CLU_3313806_0_0_9"/>
<evidence type="ECO:0000313" key="1">
    <source>
        <dbReference type="EMBL" id="KFN12112.1"/>
    </source>
</evidence>
<sequence length="39" mass="4653">MPPFVSHQLLNKQREKRVDRDADLKAHILGIHRLRPYFG</sequence>